<reference evidence="3" key="1">
    <citation type="journal article" date="2023" name="Mol. Phylogenet. Evol.">
        <title>Genome-scale phylogeny and comparative genomics of the fungal order Sordariales.</title>
        <authorList>
            <person name="Hensen N."/>
            <person name="Bonometti L."/>
            <person name="Westerberg I."/>
            <person name="Brannstrom I.O."/>
            <person name="Guillou S."/>
            <person name="Cros-Aarteil S."/>
            <person name="Calhoun S."/>
            <person name="Haridas S."/>
            <person name="Kuo A."/>
            <person name="Mondo S."/>
            <person name="Pangilinan J."/>
            <person name="Riley R."/>
            <person name="LaButti K."/>
            <person name="Andreopoulos B."/>
            <person name="Lipzen A."/>
            <person name="Chen C."/>
            <person name="Yan M."/>
            <person name="Daum C."/>
            <person name="Ng V."/>
            <person name="Clum A."/>
            <person name="Steindorff A."/>
            <person name="Ohm R.A."/>
            <person name="Martin F."/>
            <person name="Silar P."/>
            <person name="Natvig D.O."/>
            <person name="Lalanne C."/>
            <person name="Gautier V."/>
            <person name="Ament-Velasquez S.L."/>
            <person name="Kruys A."/>
            <person name="Hutchinson M.I."/>
            <person name="Powell A.J."/>
            <person name="Barry K."/>
            <person name="Miller A.N."/>
            <person name="Grigoriev I.V."/>
            <person name="Debuchy R."/>
            <person name="Gladieux P."/>
            <person name="Hiltunen Thoren M."/>
            <person name="Johannesson H."/>
        </authorList>
    </citation>
    <scope>NUCLEOTIDE SEQUENCE</scope>
    <source>
        <strain evidence="3">CBS 892.96</strain>
    </source>
</reference>
<sequence length="810" mass="92364">MEPHTPIYIQRVDEAVSHPAKTPLASTRQVSNSSLTPSRQVTRDSPHTSANGSSKDQSDYATEYSDSDSNASSSSLESSDNEGPIALQGGLEKPCTDDFMLNRKCAIDESDSELRELEERTPSSGRKSPQVNYTARAPFRGDGGVPAVELHRTLVRETEPSEITDLGNGLHYRDPDRKVRFLQRKKGRCRTKDRKSLQTRLFESLHPLYDEEKEKGFIPVDQLPHLITEDSVYEELSSRLRETHDEKTIRRYARKICAETTEHHIDGEKPKATAITFRKIFATLVLVEKASAITKFLKENINDSDLPLIRVRNLKRPGECDLRCSRKPDKRLKCFKGGWSPLQIRNFADWQFITLAPFFAKSELYKEVNHYVLQDRVIMPFLTDPNKRNPSDDPFVQSQQEELLGGGGRVFRAILHPDHHSFHNSLKCPRTPCICTFAIKRLHSQDKKQFKREVDMLKKFSNDAHPHLISLLATYEQRNSYFLMFPCAKADLFAYWQKFEPTPKIDHNTVKWVAEQCKGIASGVLKIHEYASTNSKLGAALMPNPGEPFGHHGDIKPENVLFFPDSKPTPDQLPQADADHRTKSQEDDLDDDPHPIGGSRGTLKLTDFGLASTSAHRTMSRMPRSHLGMTYNYRAPECDLPCSQDPKGRQYDMWTLGCLYLEFVTWLMGGKRLLNEFTNLRARPSEAESLKHKTRLDIFYGGGLIPAEITSDTFFKIVEDNSIEGQKRGGLKGIVKPAVTEFIKRLHADPRCTQFVHDFLDMIQDGLLAIKQLDPQKLDRYEIQQVYGKLCRMDKQCEKWEYSCKPRPGQ</sequence>
<dbReference type="EMBL" id="MU866554">
    <property type="protein sequence ID" value="KAK4171488.1"/>
    <property type="molecule type" value="Genomic_DNA"/>
</dbReference>
<protein>
    <submittedName>
        <fullName evidence="3">Serine/threonine-protein kinase</fullName>
    </submittedName>
</protein>
<keyword evidence="4" id="KW-1185">Reference proteome</keyword>
<evidence type="ECO:0000313" key="3">
    <source>
        <dbReference type="EMBL" id="KAK4171488.1"/>
    </source>
</evidence>
<dbReference type="GO" id="GO:0005524">
    <property type="term" value="F:ATP binding"/>
    <property type="evidence" value="ECO:0007669"/>
    <property type="project" value="InterPro"/>
</dbReference>
<feature type="compositionally biased region" description="Polar residues" evidence="1">
    <location>
        <begin position="24"/>
        <end position="40"/>
    </location>
</feature>
<evidence type="ECO:0000259" key="2">
    <source>
        <dbReference type="PROSITE" id="PS50011"/>
    </source>
</evidence>
<dbReference type="Proteomes" id="UP001302321">
    <property type="component" value="Unassembled WGS sequence"/>
</dbReference>
<dbReference type="Gene3D" id="3.30.200.20">
    <property type="entry name" value="Phosphorylase Kinase, domain 1"/>
    <property type="match status" value="1"/>
</dbReference>
<gene>
    <name evidence="3" type="ORF">QBC36DRAFT_339849</name>
</gene>
<comment type="caution">
    <text evidence="3">The sequence shown here is derived from an EMBL/GenBank/DDBJ whole genome shotgun (WGS) entry which is preliminary data.</text>
</comment>
<dbReference type="PANTHER" id="PTHR24359">
    <property type="entry name" value="SERINE/THREONINE-PROTEIN KINASE SBK1"/>
    <property type="match status" value="1"/>
</dbReference>
<reference evidence="3" key="2">
    <citation type="submission" date="2023-05" db="EMBL/GenBank/DDBJ databases">
        <authorList>
            <consortium name="Lawrence Berkeley National Laboratory"/>
            <person name="Steindorff A."/>
            <person name="Hensen N."/>
            <person name="Bonometti L."/>
            <person name="Westerberg I."/>
            <person name="Brannstrom I.O."/>
            <person name="Guillou S."/>
            <person name="Cros-Aarteil S."/>
            <person name="Calhoun S."/>
            <person name="Haridas S."/>
            <person name="Kuo A."/>
            <person name="Mondo S."/>
            <person name="Pangilinan J."/>
            <person name="Riley R."/>
            <person name="Labutti K."/>
            <person name="Andreopoulos B."/>
            <person name="Lipzen A."/>
            <person name="Chen C."/>
            <person name="Yanf M."/>
            <person name="Daum C."/>
            <person name="Ng V."/>
            <person name="Clum A."/>
            <person name="Ohm R."/>
            <person name="Martin F."/>
            <person name="Silar P."/>
            <person name="Natvig D."/>
            <person name="Lalanne C."/>
            <person name="Gautier V."/>
            <person name="Ament-Velasquez S.L."/>
            <person name="Kruys A."/>
            <person name="Hutchinson M.I."/>
            <person name="Powell A.J."/>
            <person name="Barry K."/>
            <person name="Miller A.N."/>
            <person name="Grigoriev I.V."/>
            <person name="Debuchy R."/>
            <person name="Gladieux P."/>
            <person name="Thoren M.H."/>
            <person name="Johannesson H."/>
        </authorList>
    </citation>
    <scope>NUCLEOTIDE SEQUENCE</scope>
    <source>
        <strain evidence="3">CBS 892.96</strain>
    </source>
</reference>
<dbReference type="SMART" id="SM00220">
    <property type="entry name" value="S_TKc"/>
    <property type="match status" value="1"/>
</dbReference>
<keyword evidence="3" id="KW-0808">Transferase</keyword>
<feature type="compositionally biased region" description="Basic and acidic residues" evidence="1">
    <location>
        <begin position="577"/>
        <end position="586"/>
    </location>
</feature>
<dbReference type="AlphaFoldDB" id="A0AAN7A2D0"/>
<dbReference type="InterPro" id="IPR011009">
    <property type="entry name" value="Kinase-like_dom_sf"/>
</dbReference>
<feature type="compositionally biased region" description="Basic and acidic residues" evidence="1">
    <location>
        <begin position="112"/>
        <end position="121"/>
    </location>
</feature>
<feature type="region of interest" description="Disordered" evidence="1">
    <location>
        <begin position="111"/>
        <end position="144"/>
    </location>
</feature>
<dbReference type="PANTHER" id="PTHR24359:SF37">
    <property type="entry name" value="PROTEIN KINASE DOMAIN-CONTAINING PROTEIN"/>
    <property type="match status" value="1"/>
</dbReference>
<organism evidence="3 4">
    <name type="scientific">Triangularia setosa</name>
    <dbReference type="NCBI Taxonomy" id="2587417"/>
    <lineage>
        <taxon>Eukaryota</taxon>
        <taxon>Fungi</taxon>
        <taxon>Dikarya</taxon>
        <taxon>Ascomycota</taxon>
        <taxon>Pezizomycotina</taxon>
        <taxon>Sordariomycetes</taxon>
        <taxon>Sordariomycetidae</taxon>
        <taxon>Sordariales</taxon>
        <taxon>Podosporaceae</taxon>
        <taxon>Triangularia</taxon>
    </lineage>
</organism>
<name>A0AAN7A2D0_9PEZI</name>
<evidence type="ECO:0000256" key="1">
    <source>
        <dbReference type="SAM" id="MobiDB-lite"/>
    </source>
</evidence>
<proteinExistence type="predicted"/>
<dbReference type="Pfam" id="PF00069">
    <property type="entry name" value="Pkinase"/>
    <property type="match status" value="1"/>
</dbReference>
<evidence type="ECO:0000313" key="4">
    <source>
        <dbReference type="Proteomes" id="UP001302321"/>
    </source>
</evidence>
<dbReference type="InterPro" id="IPR000719">
    <property type="entry name" value="Prot_kinase_dom"/>
</dbReference>
<keyword evidence="3" id="KW-0418">Kinase</keyword>
<dbReference type="Gene3D" id="1.10.510.10">
    <property type="entry name" value="Transferase(Phosphotransferase) domain 1"/>
    <property type="match status" value="1"/>
</dbReference>
<feature type="domain" description="Protein kinase" evidence="2">
    <location>
        <begin position="396"/>
        <end position="743"/>
    </location>
</feature>
<feature type="region of interest" description="Disordered" evidence="1">
    <location>
        <begin position="1"/>
        <end position="93"/>
    </location>
</feature>
<feature type="compositionally biased region" description="Polar residues" evidence="1">
    <location>
        <begin position="122"/>
        <end position="133"/>
    </location>
</feature>
<dbReference type="PROSITE" id="PS50011">
    <property type="entry name" value="PROTEIN_KINASE_DOM"/>
    <property type="match status" value="1"/>
</dbReference>
<dbReference type="GO" id="GO:0004674">
    <property type="term" value="F:protein serine/threonine kinase activity"/>
    <property type="evidence" value="ECO:0007669"/>
    <property type="project" value="TreeGrafter"/>
</dbReference>
<accession>A0AAN7A2D0</accession>
<dbReference type="SUPFAM" id="SSF56112">
    <property type="entry name" value="Protein kinase-like (PK-like)"/>
    <property type="match status" value="1"/>
</dbReference>
<feature type="compositionally biased region" description="Low complexity" evidence="1">
    <location>
        <begin position="67"/>
        <end position="78"/>
    </location>
</feature>
<feature type="region of interest" description="Disordered" evidence="1">
    <location>
        <begin position="560"/>
        <end position="602"/>
    </location>
</feature>